<evidence type="ECO:0000313" key="2">
    <source>
        <dbReference type="EMBL" id="RVT67672.1"/>
    </source>
</evidence>
<proteinExistence type="predicted"/>
<evidence type="ECO:0000256" key="1">
    <source>
        <dbReference type="SAM" id="Phobius"/>
    </source>
</evidence>
<feature type="transmembrane region" description="Helical" evidence="1">
    <location>
        <begin position="81"/>
        <end position="97"/>
    </location>
</feature>
<dbReference type="RefSeq" id="WP_127736238.1">
    <property type="nucleotide sequence ID" value="NZ_RZTZ01000001.1"/>
</dbReference>
<dbReference type="AlphaFoldDB" id="A0A437KHC6"/>
<comment type="caution">
    <text evidence="2">The sequence shown here is derived from an EMBL/GenBank/DDBJ whole genome shotgun (WGS) entry which is preliminary data.</text>
</comment>
<sequence length="219" mass="25099">MDYIKRLLSNLDGVLLLTVLAYGVVYAFNLGGFAQREIPSMFIELNINSLSSGLFFLGLFVFIFSPITIQSLDARDKPHKIVLIIILLLAIAFLYYTQEYFLLVNTTLVLGIVIIIFSRNIFKRKFMYLITIAFFCLIGSYGMGYVTAYVDLHEAEEQYIIEKNNEKYLLLGSYNNNYIATKINNKDNSIEYKYILIPVSSDESSVSINLEKIQLKIND</sequence>
<feature type="transmembrane region" description="Helical" evidence="1">
    <location>
        <begin position="103"/>
        <end position="122"/>
    </location>
</feature>
<feature type="transmembrane region" description="Helical" evidence="1">
    <location>
        <begin position="49"/>
        <end position="69"/>
    </location>
</feature>
<evidence type="ECO:0000313" key="3">
    <source>
        <dbReference type="Proteomes" id="UP000288024"/>
    </source>
</evidence>
<reference evidence="2 3" key="1">
    <citation type="submission" date="2019-01" db="EMBL/GenBank/DDBJ databases">
        <title>Bacillus sp. M5HDSG1-1, whole genome shotgun sequence.</title>
        <authorList>
            <person name="Tuo L."/>
        </authorList>
    </citation>
    <scope>NUCLEOTIDE SEQUENCE [LARGE SCALE GENOMIC DNA]</scope>
    <source>
        <strain evidence="2 3">M5HDSG1-1</strain>
    </source>
</reference>
<keyword evidence="1" id="KW-0812">Transmembrane</keyword>
<gene>
    <name evidence="2" type="ORF">EM808_04135</name>
</gene>
<keyword evidence="1" id="KW-0472">Membrane</keyword>
<organism evidence="2 3">
    <name type="scientific">Niallia taxi</name>
    <dbReference type="NCBI Taxonomy" id="2499688"/>
    <lineage>
        <taxon>Bacteria</taxon>
        <taxon>Bacillati</taxon>
        <taxon>Bacillota</taxon>
        <taxon>Bacilli</taxon>
        <taxon>Bacillales</taxon>
        <taxon>Bacillaceae</taxon>
        <taxon>Niallia</taxon>
    </lineage>
</organism>
<protein>
    <submittedName>
        <fullName evidence="2">Uncharacterized protein</fullName>
    </submittedName>
</protein>
<dbReference type="EMBL" id="RZTZ01000001">
    <property type="protein sequence ID" value="RVT67672.1"/>
    <property type="molecule type" value="Genomic_DNA"/>
</dbReference>
<feature type="transmembrane region" description="Helical" evidence="1">
    <location>
        <begin position="129"/>
        <end position="150"/>
    </location>
</feature>
<feature type="transmembrane region" description="Helical" evidence="1">
    <location>
        <begin position="7"/>
        <end position="29"/>
    </location>
</feature>
<keyword evidence="1" id="KW-1133">Transmembrane helix</keyword>
<dbReference type="Proteomes" id="UP000288024">
    <property type="component" value="Unassembled WGS sequence"/>
</dbReference>
<accession>A0A437KHC6</accession>
<name>A0A437KHC6_9BACI</name>
<keyword evidence="3" id="KW-1185">Reference proteome</keyword>